<gene>
    <name evidence="2" type="ORF">LCGC14_1775980</name>
</gene>
<accession>A0A0F9GWW0</accession>
<evidence type="ECO:0000256" key="1">
    <source>
        <dbReference type="SAM" id="Coils"/>
    </source>
</evidence>
<proteinExistence type="predicted"/>
<keyword evidence="1" id="KW-0175">Coiled coil</keyword>
<dbReference type="EMBL" id="LAZR01016719">
    <property type="protein sequence ID" value="KKM03285.1"/>
    <property type="molecule type" value="Genomic_DNA"/>
</dbReference>
<protein>
    <submittedName>
        <fullName evidence="2">Uncharacterized protein</fullName>
    </submittedName>
</protein>
<organism evidence="2">
    <name type="scientific">marine sediment metagenome</name>
    <dbReference type="NCBI Taxonomy" id="412755"/>
    <lineage>
        <taxon>unclassified sequences</taxon>
        <taxon>metagenomes</taxon>
        <taxon>ecological metagenomes</taxon>
    </lineage>
</organism>
<feature type="coiled-coil region" evidence="1">
    <location>
        <begin position="26"/>
        <end position="84"/>
    </location>
</feature>
<evidence type="ECO:0000313" key="2">
    <source>
        <dbReference type="EMBL" id="KKM03285.1"/>
    </source>
</evidence>
<comment type="caution">
    <text evidence="2">The sequence shown here is derived from an EMBL/GenBank/DDBJ whole genome shotgun (WGS) entry which is preliminary data.</text>
</comment>
<name>A0A0F9GWW0_9ZZZZ</name>
<dbReference type="AlphaFoldDB" id="A0A0F9GWW0"/>
<reference evidence="2" key="1">
    <citation type="journal article" date="2015" name="Nature">
        <title>Complex archaea that bridge the gap between prokaryotes and eukaryotes.</title>
        <authorList>
            <person name="Spang A."/>
            <person name="Saw J.H."/>
            <person name="Jorgensen S.L."/>
            <person name="Zaremba-Niedzwiedzka K."/>
            <person name="Martijn J."/>
            <person name="Lind A.E."/>
            <person name="van Eijk R."/>
            <person name="Schleper C."/>
            <person name="Guy L."/>
            <person name="Ettema T.J."/>
        </authorList>
    </citation>
    <scope>NUCLEOTIDE SEQUENCE</scope>
</reference>
<sequence length="89" mass="10770">MTTQPKMNPDRILTRLKLYREKAIDKEALEFEVKAFQDKLKQYDTLCRELHRLNSRMTNIIGYILEKIIEIDELKKEIEEKGEKSWKKN</sequence>